<evidence type="ECO:0000259" key="2">
    <source>
        <dbReference type="SMART" id="SM00849"/>
    </source>
</evidence>
<dbReference type="CDD" id="cd16292">
    <property type="entry name" value="CPSF3-like_MBL-fold"/>
    <property type="match status" value="1"/>
</dbReference>
<organism evidence="4 5">
    <name type="scientific">Microctonus hyperodae</name>
    <name type="common">Parasitoid wasp</name>
    <dbReference type="NCBI Taxonomy" id="165561"/>
    <lineage>
        <taxon>Eukaryota</taxon>
        <taxon>Metazoa</taxon>
        <taxon>Ecdysozoa</taxon>
        <taxon>Arthropoda</taxon>
        <taxon>Hexapoda</taxon>
        <taxon>Insecta</taxon>
        <taxon>Pterygota</taxon>
        <taxon>Neoptera</taxon>
        <taxon>Endopterygota</taxon>
        <taxon>Hymenoptera</taxon>
        <taxon>Apocrita</taxon>
        <taxon>Ichneumonoidea</taxon>
        <taxon>Braconidae</taxon>
        <taxon>Euphorinae</taxon>
        <taxon>Microctonus</taxon>
    </lineage>
</organism>
<feature type="domain" description="Beta-Casp" evidence="3">
    <location>
        <begin position="209"/>
        <end position="332"/>
    </location>
</feature>
<protein>
    <recommendedName>
        <fullName evidence="6">Metallo-beta-lactamase domain-containing protein</fullName>
    </recommendedName>
</protein>
<evidence type="ECO:0000313" key="4">
    <source>
        <dbReference type="EMBL" id="KAK0183512.1"/>
    </source>
</evidence>
<dbReference type="SMART" id="SM00849">
    <property type="entry name" value="Lactamase_B"/>
    <property type="match status" value="1"/>
</dbReference>
<proteinExistence type="predicted"/>
<dbReference type="PANTHER" id="PTHR11203:SF11">
    <property type="entry name" value="CLEAVAGE AND POLYADENYLATION SPECIFICITY FACTOR SUBUNIT 3"/>
    <property type="match status" value="1"/>
</dbReference>
<dbReference type="SUPFAM" id="SSF56281">
    <property type="entry name" value="Metallo-hydrolase/oxidoreductase"/>
    <property type="match status" value="1"/>
</dbReference>
<dbReference type="GO" id="GO:0003723">
    <property type="term" value="F:RNA binding"/>
    <property type="evidence" value="ECO:0007669"/>
    <property type="project" value="TreeGrafter"/>
</dbReference>
<comment type="caution">
    <text evidence="4">The sequence shown here is derived from an EMBL/GenBank/DDBJ whole genome shotgun (WGS) entry which is preliminary data.</text>
</comment>
<dbReference type="InterPro" id="IPR036866">
    <property type="entry name" value="RibonucZ/Hydroxyglut_hydro"/>
</dbReference>
<dbReference type="GO" id="GO:0006398">
    <property type="term" value="P:mRNA 3'-end processing by stem-loop binding and cleavage"/>
    <property type="evidence" value="ECO:0007669"/>
    <property type="project" value="TreeGrafter"/>
</dbReference>
<dbReference type="InterPro" id="IPR001279">
    <property type="entry name" value="Metallo-B-lactamas"/>
</dbReference>
<reference evidence="4" key="1">
    <citation type="journal article" date="2023" name="bioRxiv">
        <title>Scaffold-level genome assemblies of two parasitoid biocontrol wasps reveal the parthenogenesis mechanism and an associated novel virus.</title>
        <authorList>
            <person name="Inwood S."/>
            <person name="Skelly J."/>
            <person name="Guhlin J."/>
            <person name="Harrop T."/>
            <person name="Goldson S."/>
            <person name="Dearden P."/>
        </authorList>
    </citation>
    <scope>NUCLEOTIDE SEQUENCE</scope>
    <source>
        <strain evidence="4">Lincoln</strain>
        <tissue evidence="4">Whole body</tissue>
    </source>
</reference>
<dbReference type="SMART" id="SM01027">
    <property type="entry name" value="Beta-Casp"/>
    <property type="match status" value="1"/>
</dbReference>
<dbReference type="GO" id="GO:0004534">
    <property type="term" value="F:5'-3' RNA exonuclease activity"/>
    <property type="evidence" value="ECO:0007669"/>
    <property type="project" value="TreeGrafter"/>
</dbReference>
<dbReference type="Pfam" id="PF10996">
    <property type="entry name" value="Beta-Casp"/>
    <property type="match status" value="1"/>
</dbReference>
<evidence type="ECO:0008006" key="6">
    <source>
        <dbReference type="Google" id="ProtNLM"/>
    </source>
</evidence>
<gene>
    <name evidence="4" type="ORF">PV327_001549</name>
</gene>
<dbReference type="GO" id="GO:0004521">
    <property type="term" value="F:RNA endonuclease activity"/>
    <property type="evidence" value="ECO:0007669"/>
    <property type="project" value="TreeGrafter"/>
</dbReference>
<dbReference type="Proteomes" id="UP001168972">
    <property type="component" value="Unassembled WGS sequence"/>
</dbReference>
<evidence type="ECO:0000313" key="5">
    <source>
        <dbReference type="Proteomes" id="UP001168972"/>
    </source>
</evidence>
<keyword evidence="1" id="KW-0378">Hydrolase</keyword>
<name>A0AA39G8F7_MICHY</name>
<sequence length="340" mass="38494">MENQQLAEKRNLLSITPLGAGQEVGRSCIILEFVGKKIMMDCGICPGFSGLNTLPFINLIDASKIDLVLITHFHLDHCGALPWFLQKTNFKGRCFMTHATKAIYKFVILDYIRINRVGTKRLLYDEADLEASMDKIETIDFHEDKDVFGIKFFTYHAGHVLGAAMFMIEIAGVNVSYTGDFHRQEGKHLMAAEIPNVHPDVLITESTHGIEILENNEDREKRFTKAVHQIVSRALAKNCMEVYKSYTHVMNAKIRKQVAIKNPFVFKHISYLKGKYHLDDAGPCVVLASPGMMQSGLCPQKMRILKTALQHQYHDDTNTTIGIHNPRNGATLKLNFKTLF</sequence>
<dbReference type="Gene3D" id="3.60.15.10">
    <property type="entry name" value="Ribonuclease Z/Hydroxyacylglutathione hydrolase-like"/>
    <property type="match status" value="1"/>
</dbReference>
<dbReference type="EMBL" id="JAQQBR010000001">
    <property type="protein sequence ID" value="KAK0183512.1"/>
    <property type="molecule type" value="Genomic_DNA"/>
</dbReference>
<reference evidence="4" key="2">
    <citation type="submission" date="2023-03" db="EMBL/GenBank/DDBJ databases">
        <authorList>
            <person name="Inwood S.N."/>
            <person name="Skelly J.G."/>
            <person name="Guhlin J."/>
            <person name="Harrop T.W.R."/>
            <person name="Goldson S.G."/>
            <person name="Dearden P.K."/>
        </authorList>
    </citation>
    <scope>NUCLEOTIDE SEQUENCE</scope>
    <source>
        <strain evidence="4">Lincoln</strain>
        <tissue evidence="4">Whole body</tissue>
    </source>
</reference>
<dbReference type="GO" id="GO:0005847">
    <property type="term" value="C:mRNA cleavage and polyadenylation specificity factor complex"/>
    <property type="evidence" value="ECO:0007669"/>
    <property type="project" value="TreeGrafter"/>
</dbReference>
<keyword evidence="5" id="KW-1185">Reference proteome</keyword>
<feature type="domain" description="Metallo-beta-lactamase" evidence="2">
    <location>
        <begin position="25"/>
        <end position="235"/>
    </location>
</feature>
<accession>A0AA39G8F7</accession>
<dbReference type="PANTHER" id="PTHR11203">
    <property type="entry name" value="CLEAVAGE AND POLYADENYLATION SPECIFICITY FACTOR FAMILY MEMBER"/>
    <property type="match status" value="1"/>
</dbReference>
<dbReference type="AlphaFoldDB" id="A0AA39G8F7"/>
<evidence type="ECO:0000256" key="1">
    <source>
        <dbReference type="ARBA" id="ARBA00022801"/>
    </source>
</evidence>
<dbReference type="InterPro" id="IPR022712">
    <property type="entry name" value="Beta_Casp"/>
</dbReference>
<dbReference type="InterPro" id="IPR050698">
    <property type="entry name" value="MBL"/>
</dbReference>
<evidence type="ECO:0000259" key="3">
    <source>
        <dbReference type="SMART" id="SM01027"/>
    </source>
</evidence>
<dbReference type="Pfam" id="PF00753">
    <property type="entry name" value="Lactamase_B"/>
    <property type="match status" value="1"/>
</dbReference>